<dbReference type="SUPFAM" id="SSF55729">
    <property type="entry name" value="Acyl-CoA N-acyltransferases (Nat)"/>
    <property type="match status" value="1"/>
</dbReference>
<dbReference type="GO" id="GO:0005737">
    <property type="term" value="C:cytoplasm"/>
    <property type="evidence" value="ECO:0007669"/>
    <property type="project" value="TreeGrafter"/>
</dbReference>
<keyword evidence="5" id="KW-0687">Ribonucleoprotein</keyword>
<dbReference type="GO" id="GO:0008999">
    <property type="term" value="F:protein-N-terminal-alanine acetyltransferase activity"/>
    <property type="evidence" value="ECO:0007669"/>
    <property type="project" value="TreeGrafter"/>
</dbReference>
<dbReference type="InterPro" id="IPR051531">
    <property type="entry name" value="N-acetyltransferase"/>
</dbReference>
<dbReference type="Gene3D" id="3.40.630.30">
    <property type="match status" value="1"/>
</dbReference>
<dbReference type="AlphaFoldDB" id="S0DDC1"/>
<reference evidence="5" key="1">
    <citation type="submission" date="2012-10" db="EMBL/GenBank/DDBJ databases">
        <authorList>
            <person name="Sandrine L."/>
        </authorList>
    </citation>
    <scope>NUCLEOTIDE SEQUENCE</scope>
</reference>
<dbReference type="GO" id="GO:0005840">
    <property type="term" value="C:ribosome"/>
    <property type="evidence" value="ECO:0007669"/>
    <property type="project" value="UniProtKB-KW"/>
</dbReference>
<evidence type="ECO:0000259" key="4">
    <source>
        <dbReference type="PROSITE" id="PS51186"/>
    </source>
</evidence>
<organism evidence="5">
    <name type="scientific">termite gut metagenome</name>
    <dbReference type="NCBI Taxonomy" id="433724"/>
    <lineage>
        <taxon>unclassified sequences</taxon>
        <taxon>metagenomes</taxon>
        <taxon>organismal metagenomes</taxon>
    </lineage>
</organism>
<protein>
    <submittedName>
        <fullName evidence="5">Putative ribosomal protein alanine acetyltransferase</fullName>
    </submittedName>
</protein>
<dbReference type="PANTHER" id="PTHR43792:SF8">
    <property type="entry name" value="[RIBOSOMAL PROTEIN US5]-ALANINE N-ACETYLTRANSFERASE"/>
    <property type="match status" value="1"/>
</dbReference>
<gene>
    <name evidence="5" type="ORF">BN138_121</name>
</gene>
<accession>S0DDC1</accession>
<keyword evidence="2" id="KW-0012">Acyltransferase</keyword>
<keyword evidence="1 5" id="KW-0808">Transferase</keyword>
<feature type="domain" description="N-acetyltransferase" evidence="4">
    <location>
        <begin position="33"/>
        <end position="180"/>
    </location>
</feature>
<dbReference type="InterPro" id="IPR016181">
    <property type="entry name" value="Acyl_CoA_acyltransferase"/>
</dbReference>
<proteinExistence type="inferred from homology"/>
<keyword evidence="5" id="KW-0689">Ribosomal protein</keyword>
<evidence type="ECO:0000256" key="3">
    <source>
        <dbReference type="ARBA" id="ARBA00038502"/>
    </source>
</evidence>
<evidence type="ECO:0000256" key="1">
    <source>
        <dbReference type="ARBA" id="ARBA00022679"/>
    </source>
</evidence>
<evidence type="ECO:0000256" key="2">
    <source>
        <dbReference type="ARBA" id="ARBA00023315"/>
    </source>
</evidence>
<name>S0DDC1_9ZZZZ</name>
<dbReference type="PROSITE" id="PS51186">
    <property type="entry name" value="GNAT"/>
    <property type="match status" value="1"/>
</dbReference>
<evidence type="ECO:0000313" key="5">
    <source>
        <dbReference type="EMBL" id="CCO20933.1"/>
    </source>
</evidence>
<dbReference type="Pfam" id="PF13302">
    <property type="entry name" value="Acetyltransf_3"/>
    <property type="match status" value="1"/>
</dbReference>
<reference evidence="5" key="2">
    <citation type="journal article" date="2013" name="Biotechnol. Biofuels">
        <title>Mining for hemicellulases in the fungus-growing termite Pseudacanthotermes militaris using functional metagenomics.</title>
        <authorList>
            <person name="Bastien G."/>
            <person name="Arnal G."/>
            <person name="Bozonnet S."/>
            <person name="Laguerre S."/>
            <person name="Ferreira F."/>
            <person name="Faure R."/>
            <person name="Henrissat B."/>
            <person name="Lefevre F."/>
            <person name="Robe P."/>
            <person name="Bouchez O."/>
            <person name="Noirot C."/>
            <person name="Dumon C."/>
            <person name="O'Donohue M."/>
        </authorList>
    </citation>
    <scope>NUCLEOTIDE SEQUENCE</scope>
</reference>
<comment type="similarity">
    <text evidence="3">Belongs to the acetyltransferase family. RimJ subfamily.</text>
</comment>
<sequence>MLKKSYTTDRLSLVQSEAALAPSVLAFYERNADFLRPTEPKREKLFFTEDFQRRALARDARSARELTALRIWLQPRDGGPQGQVIGVATLGGIVFGASRSAYLSYKLDGGMTGMGLMREALQKLIEIAFEDIGLHRLEANIMPHNAPSLGLVRRLGFAEEGLCRQFLQINGAWEDHLRLALINSKG</sequence>
<dbReference type="EMBL" id="HF548275">
    <property type="protein sequence ID" value="CCO20933.1"/>
    <property type="molecule type" value="Genomic_DNA"/>
</dbReference>
<dbReference type="PANTHER" id="PTHR43792">
    <property type="entry name" value="GNAT FAMILY, PUTATIVE (AFU_ORTHOLOGUE AFUA_3G00765)-RELATED-RELATED"/>
    <property type="match status" value="1"/>
</dbReference>
<dbReference type="InterPro" id="IPR000182">
    <property type="entry name" value="GNAT_dom"/>
</dbReference>